<evidence type="ECO:0000256" key="10">
    <source>
        <dbReference type="SAM" id="SignalP"/>
    </source>
</evidence>
<dbReference type="OrthoDB" id="9986677at2759"/>
<dbReference type="Proteomes" id="UP000269721">
    <property type="component" value="Unassembled WGS sequence"/>
</dbReference>
<name>A0A4P9W8C2_9FUNG</name>
<evidence type="ECO:0000256" key="1">
    <source>
        <dbReference type="ARBA" id="ARBA00004141"/>
    </source>
</evidence>
<keyword evidence="5" id="KW-0571">Peptide transport</keyword>
<organism evidence="11 12">
    <name type="scientific">Blyttiomyces helicus</name>
    <dbReference type="NCBI Taxonomy" id="388810"/>
    <lineage>
        <taxon>Eukaryota</taxon>
        <taxon>Fungi</taxon>
        <taxon>Fungi incertae sedis</taxon>
        <taxon>Chytridiomycota</taxon>
        <taxon>Chytridiomycota incertae sedis</taxon>
        <taxon>Chytridiomycetes</taxon>
        <taxon>Chytridiomycetes incertae sedis</taxon>
        <taxon>Blyttiomyces</taxon>
    </lineage>
</organism>
<feature type="transmembrane region" description="Helical" evidence="9">
    <location>
        <begin position="128"/>
        <end position="146"/>
    </location>
</feature>
<keyword evidence="12" id="KW-1185">Reference proteome</keyword>
<keyword evidence="7 9" id="KW-1133">Transmembrane helix</keyword>
<dbReference type="GO" id="GO:0035673">
    <property type="term" value="F:oligopeptide transmembrane transporter activity"/>
    <property type="evidence" value="ECO:0007669"/>
    <property type="project" value="InterPro"/>
</dbReference>
<feature type="transmembrane region" description="Helical" evidence="9">
    <location>
        <begin position="198"/>
        <end position="221"/>
    </location>
</feature>
<dbReference type="EMBL" id="KZ996490">
    <property type="protein sequence ID" value="RKO88769.1"/>
    <property type="molecule type" value="Genomic_DNA"/>
</dbReference>
<dbReference type="InterPro" id="IPR004813">
    <property type="entry name" value="OPT"/>
</dbReference>
<dbReference type="AlphaFoldDB" id="A0A4P9W8C2"/>
<evidence type="ECO:0000256" key="3">
    <source>
        <dbReference type="ARBA" id="ARBA00022448"/>
    </source>
</evidence>
<feature type="chain" id="PRO_5020683468" evidence="10">
    <location>
        <begin position="16"/>
        <end position="254"/>
    </location>
</feature>
<gene>
    <name evidence="11" type="ORF">BDK51DRAFT_39753</name>
</gene>
<protein>
    <submittedName>
        <fullName evidence="11">OPT oligopeptide transporter protein-domain-containing protein</fullName>
    </submittedName>
</protein>
<evidence type="ECO:0000313" key="12">
    <source>
        <dbReference type="Proteomes" id="UP000269721"/>
    </source>
</evidence>
<proteinExistence type="inferred from homology"/>
<evidence type="ECO:0000256" key="7">
    <source>
        <dbReference type="ARBA" id="ARBA00022989"/>
    </source>
</evidence>
<dbReference type="Pfam" id="PF03169">
    <property type="entry name" value="OPT"/>
    <property type="match status" value="1"/>
</dbReference>
<dbReference type="GO" id="GO:0016020">
    <property type="term" value="C:membrane"/>
    <property type="evidence" value="ECO:0007669"/>
    <property type="project" value="UniProtKB-SubCell"/>
</dbReference>
<dbReference type="InterPro" id="IPR004648">
    <property type="entry name" value="Oligpept_transpt"/>
</dbReference>
<evidence type="ECO:0000313" key="11">
    <source>
        <dbReference type="EMBL" id="RKO88769.1"/>
    </source>
</evidence>
<comment type="subcellular location">
    <subcellularLocation>
        <location evidence="1">Membrane</location>
        <topology evidence="1">Multi-pass membrane protein</topology>
    </subcellularLocation>
</comment>
<accession>A0A4P9W8C2</accession>
<reference evidence="12" key="1">
    <citation type="journal article" date="2018" name="Nat. Microbiol.">
        <title>Leveraging single-cell genomics to expand the fungal tree of life.</title>
        <authorList>
            <person name="Ahrendt S.R."/>
            <person name="Quandt C.A."/>
            <person name="Ciobanu D."/>
            <person name="Clum A."/>
            <person name="Salamov A."/>
            <person name="Andreopoulos B."/>
            <person name="Cheng J.F."/>
            <person name="Woyke T."/>
            <person name="Pelin A."/>
            <person name="Henrissat B."/>
            <person name="Reynolds N.K."/>
            <person name="Benny G.L."/>
            <person name="Smith M.E."/>
            <person name="James T.Y."/>
            <person name="Grigoriev I.V."/>
        </authorList>
    </citation>
    <scope>NUCLEOTIDE SEQUENCE [LARGE SCALE GENOMIC DNA]</scope>
</reference>
<keyword evidence="6" id="KW-0653">Protein transport</keyword>
<sequence>MLLIWTTQLVGFGFAGICRNWLEAPAALWWPSNVVLANILHVIHAKGNDGILADRISLFKKLTTWIIIYEFVPQLFAPYFAHVSIFCVIFGGLKGHLGDHLYYFPVENPANAANIGTGDMYTPWWARVASYLPAIISARIVAPWMYRMNVWDANMYPLTSTVSYNVNGTTYNISAVTVDDVDVQELYENYSPLRLTTYWALSYGFNFIFVTSLLVHTGLFYGKEIVDGFRSSRAEDEDVHIKIMRKYPEVQVSW</sequence>
<evidence type="ECO:0000256" key="8">
    <source>
        <dbReference type="ARBA" id="ARBA00023136"/>
    </source>
</evidence>
<evidence type="ECO:0000256" key="4">
    <source>
        <dbReference type="ARBA" id="ARBA00022692"/>
    </source>
</evidence>
<keyword evidence="3" id="KW-0813">Transport</keyword>
<evidence type="ECO:0000256" key="9">
    <source>
        <dbReference type="SAM" id="Phobius"/>
    </source>
</evidence>
<feature type="signal peptide" evidence="10">
    <location>
        <begin position="1"/>
        <end position="15"/>
    </location>
</feature>
<keyword evidence="4 9" id="KW-0812">Transmembrane</keyword>
<feature type="transmembrane region" description="Helical" evidence="9">
    <location>
        <begin position="75"/>
        <end position="93"/>
    </location>
</feature>
<evidence type="ECO:0000256" key="2">
    <source>
        <dbReference type="ARBA" id="ARBA00008807"/>
    </source>
</evidence>
<evidence type="ECO:0000256" key="5">
    <source>
        <dbReference type="ARBA" id="ARBA00022856"/>
    </source>
</evidence>
<keyword evidence="10" id="KW-0732">Signal</keyword>
<evidence type="ECO:0000256" key="6">
    <source>
        <dbReference type="ARBA" id="ARBA00022927"/>
    </source>
</evidence>
<keyword evidence="8 9" id="KW-0472">Membrane</keyword>
<dbReference type="PANTHER" id="PTHR22601">
    <property type="entry name" value="ISP4 LIKE PROTEIN"/>
    <property type="match status" value="1"/>
</dbReference>
<dbReference type="GO" id="GO:0015031">
    <property type="term" value="P:protein transport"/>
    <property type="evidence" value="ECO:0007669"/>
    <property type="project" value="UniProtKB-KW"/>
</dbReference>
<comment type="similarity">
    <text evidence="2">Belongs to the oligopeptide OPT transporter family.</text>
</comment>